<name>A0A0B0EG77_9BACT</name>
<dbReference type="InterPro" id="IPR001538">
    <property type="entry name" value="Man6P_isomerase-2_C"/>
</dbReference>
<dbReference type="GO" id="GO:0016853">
    <property type="term" value="F:isomerase activity"/>
    <property type="evidence" value="ECO:0007669"/>
    <property type="project" value="UniProtKB-KW"/>
</dbReference>
<dbReference type="Pfam" id="PF01050">
    <property type="entry name" value="MannoseP_isomer"/>
    <property type="match status" value="1"/>
</dbReference>
<dbReference type="GO" id="GO:0005976">
    <property type="term" value="P:polysaccharide metabolic process"/>
    <property type="evidence" value="ECO:0007669"/>
    <property type="project" value="InterPro"/>
</dbReference>
<feature type="domain" description="Mannose-6-phosphate isomerase type II C-terminal" evidence="1">
    <location>
        <begin position="11"/>
        <end position="115"/>
    </location>
</feature>
<dbReference type="PANTHER" id="PTHR46390">
    <property type="entry name" value="MANNOSE-1-PHOSPHATE GUANYLYLTRANSFERASE"/>
    <property type="match status" value="1"/>
</dbReference>
<evidence type="ECO:0000259" key="1">
    <source>
        <dbReference type="Pfam" id="PF01050"/>
    </source>
</evidence>
<dbReference type="InterPro" id="IPR011051">
    <property type="entry name" value="RmlC_Cupin_sf"/>
</dbReference>
<keyword evidence="2" id="KW-0413">Isomerase</keyword>
<protein>
    <submittedName>
        <fullName evidence="2">Mannose-6-phosphate isomerase</fullName>
    </submittedName>
</protein>
<dbReference type="CDD" id="cd02213">
    <property type="entry name" value="cupin_PMI_typeII_C"/>
    <property type="match status" value="1"/>
</dbReference>
<dbReference type="EMBL" id="JRYO01000189">
    <property type="protein sequence ID" value="KHE91584.1"/>
    <property type="molecule type" value="Genomic_DNA"/>
</dbReference>
<dbReference type="eggNOG" id="COG0662">
    <property type="taxonomic scope" value="Bacteria"/>
</dbReference>
<dbReference type="PANTHER" id="PTHR46390:SF1">
    <property type="entry name" value="MANNOSE-1-PHOSPHATE GUANYLYLTRANSFERASE"/>
    <property type="match status" value="1"/>
</dbReference>
<evidence type="ECO:0000313" key="3">
    <source>
        <dbReference type="Proteomes" id="UP000030652"/>
    </source>
</evidence>
<comment type="caution">
    <text evidence="2">The sequence shown here is derived from an EMBL/GenBank/DDBJ whole genome shotgun (WGS) entry which is preliminary data.</text>
</comment>
<proteinExistence type="predicted"/>
<dbReference type="SUPFAM" id="SSF51182">
    <property type="entry name" value="RmlC-like cupins"/>
    <property type="match status" value="1"/>
</dbReference>
<evidence type="ECO:0000313" key="2">
    <source>
        <dbReference type="EMBL" id="KHE91584.1"/>
    </source>
</evidence>
<organism evidence="2 3">
    <name type="scientific">Candidatus Scalindua brodae</name>
    <dbReference type="NCBI Taxonomy" id="237368"/>
    <lineage>
        <taxon>Bacteria</taxon>
        <taxon>Pseudomonadati</taxon>
        <taxon>Planctomycetota</taxon>
        <taxon>Candidatus Brocadiia</taxon>
        <taxon>Candidatus Brocadiales</taxon>
        <taxon>Candidatus Scalinduaceae</taxon>
        <taxon>Candidatus Scalindua</taxon>
    </lineage>
</organism>
<accession>A0A0B0EG77</accession>
<dbReference type="InterPro" id="IPR014710">
    <property type="entry name" value="RmlC-like_jellyroll"/>
</dbReference>
<dbReference type="AlphaFoldDB" id="A0A0B0EG77"/>
<dbReference type="Gene3D" id="2.60.120.10">
    <property type="entry name" value="Jelly Rolls"/>
    <property type="match status" value="1"/>
</dbReference>
<dbReference type="GO" id="GO:0004475">
    <property type="term" value="F:mannose-1-phosphate guanylyltransferase (GTP) activity"/>
    <property type="evidence" value="ECO:0007669"/>
    <property type="project" value="TreeGrafter"/>
</dbReference>
<gene>
    <name evidence="2" type="ORF">SCABRO_02638</name>
</gene>
<dbReference type="InterPro" id="IPR051161">
    <property type="entry name" value="Mannose-6P_isomerase_type2"/>
</dbReference>
<dbReference type="GO" id="GO:0009298">
    <property type="term" value="P:GDP-mannose biosynthetic process"/>
    <property type="evidence" value="ECO:0007669"/>
    <property type="project" value="TreeGrafter"/>
</dbReference>
<reference evidence="2 3" key="1">
    <citation type="submission" date="2014-10" db="EMBL/GenBank/DDBJ databases">
        <title>Draft genome of anammox bacterium scalindua brodae, obtained using differential coverage binning of sequence data from two enrichment reactors.</title>
        <authorList>
            <person name="Speth D.R."/>
            <person name="Russ L."/>
            <person name="Kartal B."/>
            <person name="Op den Camp H.J."/>
            <person name="Dutilh B.E."/>
            <person name="Jetten M.S."/>
        </authorList>
    </citation>
    <scope>NUCLEOTIDE SEQUENCE [LARGE SCALE GENOMIC DNA]</scope>
    <source>
        <strain evidence="2">RU1</strain>
    </source>
</reference>
<dbReference type="Proteomes" id="UP000030652">
    <property type="component" value="Unassembled WGS sequence"/>
</dbReference>
<sequence>MSKPEPDAKKSNPPWGKWEVLLDEPTYKVKRVTVLPGKRLSYQKHFKRSEHWMVVCGKGIVTIDGKEINIEKGNTVDIAREAAHRMTNNGDEILTFIEIQQGEYFGEDDIIRLEDDYGRVSS</sequence>